<dbReference type="InterPro" id="IPR043163">
    <property type="entry name" value="DsrC-like_N"/>
</dbReference>
<dbReference type="Proteomes" id="UP000604066">
    <property type="component" value="Unassembled WGS sequence"/>
</dbReference>
<evidence type="ECO:0000313" key="5">
    <source>
        <dbReference type="Proteomes" id="UP000604066"/>
    </source>
</evidence>
<name>A0ABX2RAA0_9THEO</name>
<evidence type="ECO:0000313" key="4">
    <source>
        <dbReference type="EMBL" id="NYE57864.1"/>
    </source>
</evidence>
<dbReference type="Pfam" id="PF04358">
    <property type="entry name" value="DsrC"/>
    <property type="match status" value="1"/>
</dbReference>
<evidence type="ECO:0000256" key="2">
    <source>
        <dbReference type="ARBA" id="ARBA00005718"/>
    </source>
</evidence>
<keyword evidence="3" id="KW-0963">Cytoplasm</keyword>
<dbReference type="PIRSF" id="PIRSF006223">
    <property type="entry name" value="DsrC_TusE"/>
    <property type="match status" value="1"/>
</dbReference>
<evidence type="ECO:0000256" key="3">
    <source>
        <dbReference type="ARBA" id="ARBA00022490"/>
    </source>
</evidence>
<keyword evidence="4" id="KW-0808">Transferase</keyword>
<dbReference type="SUPFAM" id="SSF69721">
    <property type="entry name" value="DsrC, the gamma subunit of dissimilatory sulfite reductase"/>
    <property type="match status" value="1"/>
</dbReference>
<sequence>MPQIEIDGLVLNVDEDGFIEDPSIWNEEIAKALAKTEGVTELTEAHWKVVNYIRNYYLQYQIAPMIRKLCKDTGFSLKEIYELFPSGPAKGACKIAGLPKPTGCV</sequence>
<proteinExistence type="inferred from homology"/>
<comment type="similarity">
    <text evidence="2">Belongs to the DsrC/TusE family.</text>
</comment>
<evidence type="ECO:0000256" key="1">
    <source>
        <dbReference type="ARBA" id="ARBA00004496"/>
    </source>
</evidence>
<comment type="caution">
    <text evidence="4">The sequence shown here is derived from an EMBL/GenBank/DDBJ whole genome shotgun (WGS) entry which is preliminary data.</text>
</comment>
<dbReference type="Gene3D" id="1.10.10.370">
    <property type="entry name" value="DsrC-like protein, C-terminal domain"/>
    <property type="match status" value="1"/>
</dbReference>
<reference evidence="4 5" key="1">
    <citation type="submission" date="2020-07" db="EMBL/GenBank/DDBJ databases">
        <title>Genomic Encyclopedia of Type Strains, Phase III (KMG-III): the genomes of soil and plant-associated and newly described type strains.</title>
        <authorList>
            <person name="Whitman W."/>
        </authorList>
    </citation>
    <scope>NUCLEOTIDE SEQUENCE [LARGE SCALE GENOMIC DNA]</scope>
    <source>
        <strain evidence="4 5">DSM 11255</strain>
    </source>
</reference>
<dbReference type="EMBL" id="JACCBS010000002">
    <property type="protein sequence ID" value="NYE57864.1"/>
    <property type="molecule type" value="Genomic_DNA"/>
</dbReference>
<accession>A0ABX2RAA0</accession>
<dbReference type="PANTHER" id="PTHR37010">
    <property type="entry name" value="SULFURTRANSFERASE TUSE"/>
    <property type="match status" value="1"/>
</dbReference>
<organism evidence="4 5">
    <name type="scientific">Carboxydothermus ferrireducens DSM 11255</name>
    <dbReference type="NCBI Taxonomy" id="1119529"/>
    <lineage>
        <taxon>Bacteria</taxon>
        <taxon>Bacillati</taxon>
        <taxon>Bacillota</taxon>
        <taxon>Clostridia</taxon>
        <taxon>Thermoanaerobacterales</taxon>
        <taxon>Thermoanaerobacteraceae</taxon>
        <taxon>Carboxydothermus</taxon>
    </lineage>
</organism>
<dbReference type="InterPro" id="IPR007453">
    <property type="entry name" value="DsrC/TusE"/>
</dbReference>
<keyword evidence="5" id="KW-1185">Reference proteome</keyword>
<dbReference type="GO" id="GO:0016740">
    <property type="term" value="F:transferase activity"/>
    <property type="evidence" value="ECO:0007669"/>
    <property type="project" value="UniProtKB-KW"/>
</dbReference>
<dbReference type="Gene3D" id="3.30.1420.10">
    <property type="match status" value="1"/>
</dbReference>
<dbReference type="InterPro" id="IPR025526">
    <property type="entry name" value="DsrC-like_dom_sf"/>
</dbReference>
<dbReference type="InterPro" id="IPR042072">
    <property type="entry name" value="DsrC-like_C"/>
</dbReference>
<comment type="subcellular location">
    <subcellularLocation>
        <location evidence="1">Cytoplasm</location>
    </subcellularLocation>
</comment>
<gene>
    <name evidence="4" type="ORF">HDG70_001579</name>
</gene>
<dbReference type="PANTHER" id="PTHR37010:SF1">
    <property type="entry name" value="SULFURTRANSFERASE TUSE"/>
    <property type="match status" value="1"/>
</dbReference>
<protein>
    <submittedName>
        <fullName evidence="4">tRNA 2-thiouridine synthesizing protein E</fullName>
        <ecNumber evidence="4">2.8.1.-</ecNumber>
    </submittedName>
</protein>
<dbReference type="NCBIfam" id="TIGR03342">
    <property type="entry name" value="dsrC_tusE_dsvC"/>
    <property type="match status" value="1"/>
</dbReference>
<dbReference type="EC" id="2.8.1.-" evidence="4"/>
<dbReference type="RefSeq" id="WP_011345272.1">
    <property type="nucleotide sequence ID" value="NZ_ATYG01000003.1"/>
</dbReference>